<evidence type="ECO:0000313" key="2">
    <source>
        <dbReference type="EMBL" id="MEX3751522.1"/>
    </source>
</evidence>
<evidence type="ECO:0000313" key="3">
    <source>
        <dbReference type="Proteomes" id="UP001558535"/>
    </source>
</evidence>
<protein>
    <submittedName>
        <fullName evidence="2">Uncharacterized protein</fullName>
    </submittedName>
</protein>
<evidence type="ECO:0000256" key="1">
    <source>
        <dbReference type="SAM" id="MobiDB-lite"/>
    </source>
</evidence>
<accession>A0ABV3WEE1</accession>
<dbReference type="EMBL" id="JBFPKE010000004">
    <property type="protein sequence ID" value="MEX3751522.1"/>
    <property type="molecule type" value="Genomic_DNA"/>
</dbReference>
<comment type="caution">
    <text evidence="2">The sequence shown here is derived from an EMBL/GenBank/DDBJ whole genome shotgun (WGS) entry which is preliminary data.</text>
</comment>
<proteinExistence type="predicted"/>
<reference evidence="2 3" key="1">
    <citation type="submission" date="2024-07" db="EMBL/GenBank/DDBJ databases">
        <title>A survey of Mimosa microsymbionts across Brazilian biomes reveals a high diversity of Paraburkholderia nodulating endemic species, but also that Cupriavidus is common as a symbiont of widespread species.</title>
        <authorList>
            <person name="Rouws L."/>
            <person name="Barauna A."/>
            <person name="Beukes C."/>
            <person name="Rouws J.R.C."/>
            <person name="De Faria S.M."/>
            <person name="Gross E."/>
            <person name="Bueno Dos Reis Junior F."/>
            <person name="Simon M.F."/>
            <person name="Maluk M."/>
            <person name="Odee D.W."/>
            <person name="Kenicer G."/>
            <person name="Young J.P.W."/>
            <person name="Reis V.M."/>
            <person name="Zilli J."/>
            <person name="James E.K."/>
        </authorList>
    </citation>
    <scope>NUCLEOTIDE SEQUENCE [LARGE SCALE GENOMIC DNA]</scope>
    <source>
        <strain evidence="2 3">BR14375</strain>
    </source>
</reference>
<dbReference type="GeneID" id="84320080"/>
<sequence length="40" mass="3980">MQPMPGNRASSEARFTAAKREANSGVHVAGPALRGAGASA</sequence>
<organism evidence="2 3">
    <name type="scientific">Paraburkholderia phenoliruptrix</name>
    <dbReference type="NCBI Taxonomy" id="252970"/>
    <lineage>
        <taxon>Bacteria</taxon>
        <taxon>Pseudomonadati</taxon>
        <taxon>Pseudomonadota</taxon>
        <taxon>Betaproteobacteria</taxon>
        <taxon>Burkholderiales</taxon>
        <taxon>Burkholderiaceae</taxon>
        <taxon>Paraburkholderia</taxon>
    </lineage>
</organism>
<dbReference type="RefSeq" id="WP_274517987.1">
    <property type="nucleotide sequence ID" value="NZ_CADILN010000002.1"/>
</dbReference>
<keyword evidence="3" id="KW-1185">Reference proteome</keyword>
<gene>
    <name evidence="2" type="ORF">AB3X84_16115</name>
</gene>
<dbReference type="Proteomes" id="UP001558535">
    <property type="component" value="Unassembled WGS sequence"/>
</dbReference>
<feature type="region of interest" description="Disordered" evidence="1">
    <location>
        <begin position="1"/>
        <end position="40"/>
    </location>
</feature>
<name>A0ABV3WEE1_9BURK</name>